<dbReference type="InterPro" id="IPR050482">
    <property type="entry name" value="Sensor_HK_TwoCompSys"/>
</dbReference>
<keyword evidence="3" id="KW-0902">Two-component regulatory system</keyword>
<dbReference type="SUPFAM" id="SSF55874">
    <property type="entry name" value="ATPase domain of HSP90 chaperone/DNA topoisomerase II/histidine kinase"/>
    <property type="match status" value="1"/>
</dbReference>
<dbReference type="GO" id="GO:0016301">
    <property type="term" value="F:kinase activity"/>
    <property type="evidence" value="ECO:0007669"/>
    <property type="project" value="UniProtKB-KW"/>
</dbReference>
<evidence type="ECO:0000256" key="3">
    <source>
        <dbReference type="ARBA" id="ARBA00023012"/>
    </source>
</evidence>
<evidence type="ECO:0000313" key="7">
    <source>
        <dbReference type="Proteomes" id="UP000316008"/>
    </source>
</evidence>
<keyword evidence="7" id="KW-1185">Reference proteome</keyword>
<comment type="caution">
    <text evidence="6">The sequence shown here is derived from an EMBL/GenBank/DDBJ whole genome shotgun (WGS) entry which is preliminary data.</text>
</comment>
<sequence length="257" mass="29426">MNDIILSIVSATLLILLLIAGITITFFMAGRQRMRQEQILTETKLAFERELRLVETEVSEHVMGQFANELHDNIGQLLTAMHIEIENRKLDDPGSQDEFKPLEIYLNEVTQQLRLLSKTFNTDFIAHSGLLSAIQMEVNRMNNLRRFKVHLEAGNFVSVLKKEEELMVFRIFQEILQNVMKHSGAKNVSIHLKTDSDLFQLEIRDDGKGFDYQEVLKQNKGSGLRNILKRAALAQLDCEIQTKSGEGTCFILKKSPH</sequence>
<organism evidence="6 7">
    <name type="scientific">Fluviicola chungangensis</name>
    <dbReference type="NCBI Taxonomy" id="2597671"/>
    <lineage>
        <taxon>Bacteria</taxon>
        <taxon>Pseudomonadati</taxon>
        <taxon>Bacteroidota</taxon>
        <taxon>Flavobacteriia</taxon>
        <taxon>Flavobacteriales</taxon>
        <taxon>Crocinitomicaceae</taxon>
        <taxon>Fluviicola</taxon>
    </lineage>
</organism>
<feature type="domain" description="Histidine kinase/HSP90-like ATPase" evidence="5">
    <location>
        <begin position="166"/>
        <end position="253"/>
    </location>
</feature>
<protein>
    <recommendedName>
        <fullName evidence="5">Histidine kinase/HSP90-like ATPase domain-containing protein</fullName>
    </recommendedName>
</protein>
<dbReference type="InterPro" id="IPR003594">
    <property type="entry name" value="HATPase_dom"/>
</dbReference>
<dbReference type="Gene3D" id="3.30.565.10">
    <property type="entry name" value="Histidine kinase-like ATPase, C-terminal domain"/>
    <property type="match status" value="1"/>
</dbReference>
<accession>A0A556MZV9</accession>
<dbReference type="OrthoDB" id="9760839at2"/>
<dbReference type="AlphaFoldDB" id="A0A556MZV9"/>
<evidence type="ECO:0000259" key="5">
    <source>
        <dbReference type="Pfam" id="PF02518"/>
    </source>
</evidence>
<keyword evidence="4" id="KW-0812">Transmembrane</keyword>
<evidence type="ECO:0000256" key="2">
    <source>
        <dbReference type="ARBA" id="ARBA00022777"/>
    </source>
</evidence>
<keyword evidence="1" id="KW-0808">Transferase</keyword>
<dbReference type="Proteomes" id="UP000316008">
    <property type="component" value="Unassembled WGS sequence"/>
</dbReference>
<dbReference type="PANTHER" id="PTHR24421:SF59">
    <property type="entry name" value="OXYGEN SENSOR HISTIDINE KINASE NREB"/>
    <property type="match status" value="1"/>
</dbReference>
<dbReference type="PANTHER" id="PTHR24421">
    <property type="entry name" value="NITRATE/NITRITE SENSOR PROTEIN NARX-RELATED"/>
    <property type="match status" value="1"/>
</dbReference>
<evidence type="ECO:0000313" key="6">
    <source>
        <dbReference type="EMBL" id="TSJ45383.1"/>
    </source>
</evidence>
<dbReference type="GO" id="GO:0000160">
    <property type="term" value="P:phosphorelay signal transduction system"/>
    <property type="evidence" value="ECO:0007669"/>
    <property type="project" value="UniProtKB-KW"/>
</dbReference>
<dbReference type="CDD" id="cd16917">
    <property type="entry name" value="HATPase_UhpB-NarQ-NarX-like"/>
    <property type="match status" value="1"/>
</dbReference>
<reference evidence="6 7" key="1">
    <citation type="submission" date="2019-07" db="EMBL/GenBank/DDBJ databases">
        <authorList>
            <person name="Huq M.A."/>
        </authorList>
    </citation>
    <scope>NUCLEOTIDE SEQUENCE [LARGE SCALE GENOMIC DNA]</scope>
    <source>
        <strain evidence="6 7">MAH-3</strain>
    </source>
</reference>
<keyword evidence="4" id="KW-0472">Membrane</keyword>
<dbReference type="InterPro" id="IPR036890">
    <property type="entry name" value="HATPase_C_sf"/>
</dbReference>
<feature type="transmembrane region" description="Helical" evidence="4">
    <location>
        <begin position="6"/>
        <end position="29"/>
    </location>
</feature>
<evidence type="ECO:0000256" key="1">
    <source>
        <dbReference type="ARBA" id="ARBA00022679"/>
    </source>
</evidence>
<dbReference type="EMBL" id="VLPL01000003">
    <property type="protein sequence ID" value="TSJ45383.1"/>
    <property type="molecule type" value="Genomic_DNA"/>
</dbReference>
<keyword evidence="2" id="KW-0418">Kinase</keyword>
<keyword evidence="4" id="KW-1133">Transmembrane helix</keyword>
<dbReference type="Pfam" id="PF02518">
    <property type="entry name" value="HATPase_c"/>
    <property type="match status" value="1"/>
</dbReference>
<evidence type="ECO:0000256" key="4">
    <source>
        <dbReference type="SAM" id="Phobius"/>
    </source>
</evidence>
<gene>
    <name evidence="6" type="ORF">FO442_06425</name>
</gene>
<proteinExistence type="predicted"/>
<dbReference type="RefSeq" id="WP_144332340.1">
    <property type="nucleotide sequence ID" value="NZ_VLPL01000003.1"/>
</dbReference>
<name>A0A556MZV9_9FLAO</name>